<dbReference type="Proteomes" id="UP001199314">
    <property type="component" value="Unassembled WGS sequence"/>
</dbReference>
<dbReference type="RefSeq" id="WP_224460877.1">
    <property type="nucleotide sequence ID" value="NZ_JAIQZE010000005.1"/>
</dbReference>
<proteinExistence type="predicted"/>
<feature type="transmembrane region" description="Helical" evidence="2">
    <location>
        <begin position="5"/>
        <end position="22"/>
    </location>
</feature>
<dbReference type="EMBL" id="JAIQZE010000005">
    <property type="protein sequence ID" value="MBZ9778523.1"/>
    <property type="molecule type" value="Genomic_DNA"/>
</dbReference>
<evidence type="ECO:0000313" key="4">
    <source>
        <dbReference type="Proteomes" id="UP001199314"/>
    </source>
</evidence>
<protein>
    <recommendedName>
        <fullName evidence="5">LPXTG-motif cell wall anchor domain-containing protein</fullName>
    </recommendedName>
</protein>
<sequence>MKKVIILLIQFIAIVVAFIWWLSDGNIMSILALLTATATFLVTLFFTKKNKQKSLRDKFSQKAGNNSKQYMSKGDMKIGND</sequence>
<gene>
    <name evidence="3" type="ORF">LB452_06265</name>
</gene>
<evidence type="ECO:0000256" key="2">
    <source>
        <dbReference type="SAM" id="Phobius"/>
    </source>
</evidence>
<evidence type="ECO:0000313" key="3">
    <source>
        <dbReference type="EMBL" id="MBZ9778523.1"/>
    </source>
</evidence>
<keyword evidence="2" id="KW-1133">Transmembrane helix</keyword>
<feature type="region of interest" description="Disordered" evidence="1">
    <location>
        <begin position="57"/>
        <end position="81"/>
    </location>
</feature>
<evidence type="ECO:0008006" key="5">
    <source>
        <dbReference type="Google" id="ProtNLM"/>
    </source>
</evidence>
<reference evidence="4" key="1">
    <citation type="submission" date="2023-07" db="EMBL/GenBank/DDBJ databases">
        <title>Novel species isolated from saline lakes on Tibetan Plateau.</title>
        <authorList>
            <person name="Lu H."/>
        </authorList>
    </citation>
    <scope>NUCLEOTIDE SEQUENCE [LARGE SCALE GENOMIC DNA]</scope>
    <source>
        <strain evidence="4">CAK8W</strain>
    </source>
</reference>
<evidence type="ECO:0000256" key="1">
    <source>
        <dbReference type="SAM" id="MobiDB-lite"/>
    </source>
</evidence>
<keyword evidence="2" id="KW-0812">Transmembrane</keyword>
<name>A0ABS7XHU4_9FLAO</name>
<feature type="transmembrane region" description="Helical" evidence="2">
    <location>
        <begin position="28"/>
        <end position="46"/>
    </location>
</feature>
<comment type="caution">
    <text evidence="3">The sequence shown here is derived from an EMBL/GenBank/DDBJ whole genome shotgun (WGS) entry which is preliminary data.</text>
</comment>
<organism evidence="3 4">
    <name type="scientific">Psychroflexus longus</name>
    <dbReference type="NCBI Taxonomy" id="2873596"/>
    <lineage>
        <taxon>Bacteria</taxon>
        <taxon>Pseudomonadati</taxon>
        <taxon>Bacteroidota</taxon>
        <taxon>Flavobacteriia</taxon>
        <taxon>Flavobacteriales</taxon>
        <taxon>Flavobacteriaceae</taxon>
        <taxon>Psychroflexus</taxon>
    </lineage>
</organism>
<keyword evidence="4" id="KW-1185">Reference proteome</keyword>
<keyword evidence="2" id="KW-0472">Membrane</keyword>
<accession>A0ABS7XHU4</accession>